<keyword evidence="1" id="KW-0285">Flavoprotein</keyword>
<organism evidence="4">
    <name type="scientific">bioreactor metagenome</name>
    <dbReference type="NCBI Taxonomy" id="1076179"/>
    <lineage>
        <taxon>unclassified sequences</taxon>
        <taxon>metagenomes</taxon>
        <taxon>ecological metagenomes</taxon>
    </lineage>
</organism>
<dbReference type="AlphaFoldDB" id="A0A644Y9G7"/>
<dbReference type="PANTHER" id="PTHR32332">
    <property type="entry name" value="2-NITROPROPANE DIOXYGENASE"/>
    <property type="match status" value="1"/>
</dbReference>
<dbReference type="GO" id="GO:0018580">
    <property type="term" value="F:nitronate monooxygenase activity"/>
    <property type="evidence" value="ECO:0007669"/>
    <property type="project" value="InterPro"/>
</dbReference>
<evidence type="ECO:0000256" key="1">
    <source>
        <dbReference type="ARBA" id="ARBA00022630"/>
    </source>
</evidence>
<name>A0A644Y9G7_9ZZZZ</name>
<accession>A0A644Y9G7</accession>
<dbReference type="InterPro" id="IPR013785">
    <property type="entry name" value="Aldolase_TIM"/>
</dbReference>
<dbReference type="Pfam" id="PF03060">
    <property type="entry name" value="NMO"/>
    <property type="match status" value="1"/>
</dbReference>
<proteinExistence type="predicted"/>
<comment type="caution">
    <text evidence="4">The sequence shown here is derived from an EMBL/GenBank/DDBJ whole genome shotgun (WGS) entry which is preliminary data.</text>
</comment>
<dbReference type="PANTHER" id="PTHR32332:SF18">
    <property type="entry name" value="2-NITROPROPANE DIOXYGENASE"/>
    <property type="match status" value="1"/>
</dbReference>
<protein>
    <submittedName>
        <fullName evidence="4">Uncharacterized protein</fullName>
    </submittedName>
</protein>
<dbReference type="EMBL" id="VSSQ01004348">
    <property type="protein sequence ID" value="MPM24817.1"/>
    <property type="molecule type" value="Genomic_DNA"/>
</dbReference>
<dbReference type="Gene3D" id="3.20.20.70">
    <property type="entry name" value="Aldolase class I"/>
    <property type="match status" value="1"/>
</dbReference>
<evidence type="ECO:0000256" key="3">
    <source>
        <dbReference type="ARBA" id="ARBA00023002"/>
    </source>
</evidence>
<gene>
    <name evidence="4" type="ORF">SDC9_71303</name>
</gene>
<sequence>MNQTIELPDLVIGELHINPPIIQGGMGVLVSSSRLAAAVSNEGALGVVAAVGAGEDSDLKDLSYREWSMQGLRKILRKARTLTSNPIAVNVMCALSNYDDLVRSAAAEKVAAIISGAGLPLKLPELVPAADIKLIPVVSSARAAAIICRTWWKKYRRLPDALVVEGPSAGGHLGFSMQEISGPPIALESIVSSVLDYVRTVETEHNVRIPVIAAGGVFTGSDIARFLKLGAAGVQMGTRFVCTDECDASPLYKEAYLNCAREDIVIMESPVKLPLRVVRNAFVEKVLRGEKTAFRCHYHCLKNCRPETSPYCIANALKNAAAGRLSEGFVTCGSNAYRINHITSVKELIAELAVECRIGLAAS</sequence>
<reference evidence="4" key="1">
    <citation type="submission" date="2019-08" db="EMBL/GenBank/DDBJ databases">
        <authorList>
            <person name="Kucharzyk K."/>
            <person name="Murdoch R.W."/>
            <person name="Higgins S."/>
            <person name="Loffler F."/>
        </authorList>
    </citation>
    <scope>NUCLEOTIDE SEQUENCE</scope>
</reference>
<evidence type="ECO:0000256" key="2">
    <source>
        <dbReference type="ARBA" id="ARBA00022643"/>
    </source>
</evidence>
<keyword evidence="3" id="KW-0560">Oxidoreductase</keyword>
<dbReference type="CDD" id="cd04730">
    <property type="entry name" value="NPD_like"/>
    <property type="match status" value="1"/>
</dbReference>
<dbReference type="InterPro" id="IPR004136">
    <property type="entry name" value="NMO"/>
</dbReference>
<evidence type="ECO:0000313" key="4">
    <source>
        <dbReference type="EMBL" id="MPM24817.1"/>
    </source>
</evidence>
<keyword evidence="2" id="KW-0288">FMN</keyword>
<dbReference type="SUPFAM" id="SSF51412">
    <property type="entry name" value="Inosine monophosphate dehydrogenase (IMPDH)"/>
    <property type="match status" value="1"/>
</dbReference>